<evidence type="ECO:0000256" key="2">
    <source>
        <dbReference type="ARBA" id="ARBA00022556"/>
    </source>
</evidence>
<dbReference type="PANTHER" id="PTHR43480:SF1">
    <property type="entry name" value="ACYL-[ACYL-CARRIER-PROTEIN]--UDP-N-ACETYLGLUCOSAMINE O-ACYLTRANSFERASE, MITOCHONDRIAL-RELATED"/>
    <property type="match status" value="1"/>
</dbReference>
<feature type="domain" description="UDP N-acetylglucosamine O-acyltransferase C-terminal" evidence="6">
    <location>
        <begin position="175"/>
        <end position="256"/>
    </location>
</feature>
<accession>A0A212J836</accession>
<dbReference type="InterPro" id="IPR011004">
    <property type="entry name" value="Trimer_LpxA-like_sf"/>
</dbReference>
<dbReference type="EC" id="2.3.1.129" evidence="7"/>
<dbReference type="NCBIfam" id="NF003657">
    <property type="entry name" value="PRK05289.1"/>
    <property type="match status" value="1"/>
</dbReference>
<dbReference type="RefSeq" id="WP_296939397.1">
    <property type="nucleotide sequence ID" value="NZ_LT599032.1"/>
</dbReference>
<dbReference type="Gene3D" id="1.20.1180.10">
    <property type="entry name" value="Udp N-acetylglucosamine O-acyltransferase, C-terminal domain"/>
    <property type="match status" value="1"/>
</dbReference>
<keyword evidence="1" id="KW-0444">Lipid biosynthesis</keyword>
<organism evidence="7">
    <name type="scientific">uncultured Dysgonomonas sp</name>
    <dbReference type="NCBI Taxonomy" id="206096"/>
    <lineage>
        <taxon>Bacteria</taxon>
        <taxon>Pseudomonadati</taxon>
        <taxon>Bacteroidota</taxon>
        <taxon>Bacteroidia</taxon>
        <taxon>Bacteroidales</taxon>
        <taxon>Dysgonomonadaceae</taxon>
        <taxon>Dysgonomonas</taxon>
        <taxon>environmental samples</taxon>
    </lineage>
</organism>
<evidence type="ECO:0000256" key="4">
    <source>
        <dbReference type="ARBA" id="ARBA00023098"/>
    </source>
</evidence>
<dbReference type="PANTHER" id="PTHR43480">
    <property type="entry name" value="ACYL-[ACYL-CARRIER-PROTEIN]--UDP-N-ACETYLGLUCOSAMINE O-ACYLTRANSFERASE"/>
    <property type="match status" value="1"/>
</dbReference>
<protein>
    <submittedName>
        <fullName evidence="7">UDP-N-acetylglucosamine acetyltransferase</fullName>
        <ecNumber evidence="7">2.3.1.129</ecNumber>
    </submittedName>
</protein>
<dbReference type="GO" id="GO:0008780">
    <property type="term" value="F:acyl-[acyl-carrier-protein]-UDP-N-acetylglucosamine O-acyltransferase activity"/>
    <property type="evidence" value="ECO:0007669"/>
    <property type="project" value="UniProtKB-EC"/>
</dbReference>
<keyword evidence="3 7" id="KW-0808">Transferase</keyword>
<dbReference type="GO" id="GO:0016020">
    <property type="term" value="C:membrane"/>
    <property type="evidence" value="ECO:0007669"/>
    <property type="project" value="GOC"/>
</dbReference>
<evidence type="ECO:0000313" key="7">
    <source>
        <dbReference type="EMBL" id="SBV95612.1"/>
    </source>
</evidence>
<evidence type="ECO:0000259" key="6">
    <source>
        <dbReference type="Pfam" id="PF13720"/>
    </source>
</evidence>
<dbReference type="Pfam" id="PF13720">
    <property type="entry name" value="Acetyltransf_11"/>
    <property type="match status" value="1"/>
</dbReference>
<evidence type="ECO:0000256" key="1">
    <source>
        <dbReference type="ARBA" id="ARBA00022516"/>
    </source>
</evidence>
<dbReference type="PIRSF" id="PIRSF000456">
    <property type="entry name" value="UDP-GlcNAc_acltr"/>
    <property type="match status" value="1"/>
</dbReference>
<dbReference type="CDD" id="cd03351">
    <property type="entry name" value="LbH_UDP-GlcNAc_AT"/>
    <property type="match status" value="1"/>
</dbReference>
<sequence>MSNISHQAYVHPEAILGENVVIEPFAFVDKNVEIGDGTLVMSGANIRYGARIGKGCRIFPGAVIGGHPQDLKFRGEDSLAIVGDNTTVRECVTVNRGTASKGYTKVGSNCLLMAYSHIAHDCVINDYAIVGNATQLAGEVEVDHHAILSGGTLVHQFTRIGAHVMIQGGTRLGKDIPPYIIAGREPVCYSGVNLVGLRRNGYSNEKINEIQEIYRIIYQSGFNFSDAISKIEKEFEETPEMRLIVDFVKNSPRGIVRGYMG</sequence>
<dbReference type="InterPro" id="IPR001451">
    <property type="entry name" value="Hexapep"/>
</dbReference>
<evidence type="ECO:0000256" key="3">
    <source>
        <dbReference type="ARBA" id="ARBA00022679"/>
    </source>
</evidence>
<dbReference type="NCBIfam" id="TIGR01852">
    <property type="entry name" value="lipid_A_lpxA"/>
    <property type="match status" value="1"/>
</dbReference>
<dbReference type="Pfam" id="PF00132">
    <property type="entry name" value="Hexapep"/>
    <property type="match status" value="2"/>
</dbReference>
<gene>
    <name evidence="7" type="primary">lpxA</name>
    <name evidence="7" type="ORF">KL86DYS1_11439</name>
</gene>
<keyword evidence="2" id="KW-0441">Lipid A biosynthesis</keyword>
<dbReference type="InterPro" id="IPR010137">
    <property type="entry name" value="Lipid_A_LpxA"/>
</dbReference>
<dbReference type="SUPFAM" id="SSF51161">
    <property type="entry name" value="Trimeric LpxA-like enzymes"/>
    <property type="match status" value="1"/>
</dbReference>
<dbReference type="GO" id="GO:0009245">
    <property type="term" value="P:lipid A biosynthetic process"/>
    <property type="evidence" value="ECO:0007669"/>
    <property type="project" value="UniProtKB-KW"/>
</dbReference>
<dbReference type="AlphaFoldDB" id="A0A212J836"/>
<keyword evidence="4" id="KW-0443">Lipid metabolism</keyword>
<keyword evidence="5 7" id="KW-0012">Acyltransferase</keyword>
<dbReference type="Gene3D" id="2.160.10.10">
    <property type="entry name" value="Hexapeptide repeat proteins"/>
    <property type="match status" value="1"/>
</dbReference>
<evidence type="ECO:0000256" key="5">
    <source>
        <dbReference type="ARBA" id="ARBA00023315"/>
    </source>
</evidence>
<proteinExistence type="predicted"/>
<name>A0A212J836_9BACT</name>
<dbReference type="InterPro" id="IPR037157">
    <property type="entry name" value="Acetyltransf_C_sf"/>
</dbReference>
<reference evidence="7" key="1">
    <citation type="submission" date="2016-04" db="EMBL/GenBank/DDBJ databases">
        <authorList>
            <person name="Evans L.H."/>
            <person name="Alamgir A."/>
            <person name="Owens N."/>
            <person name="Weber N.D."/>
            <person name="Virtaneva K."/>
            <person name="Barbian K."/>
            <person name="Babar A."/>
            <person name="Rosenke K."/>
        </authorList>
    </citation>
    <scope>NUCLEOTIDE SEQUENCE</scope>
    <source>
        <strain evidence="7">86-1</strain>
    </source>
</reference>
<dbReference type="InterPro" id="IPR029098">
    <property type="entry name" value="Acetyltransf_C"/>
</dbReference>
<dbReference type="EMBL" id="FLUM01000001">
    <property type="protein sequence ID" value="SBV95612.1"/>
    <property type="molecule type" value="Genomic_DNA"/>
</dbReference>